<dbReference type="Proteomes" id="UP000027138">
    <property type="component" value="Unassembled WGS sequence"/>
</dbReference>
<name>A0A067L9F5_JATCU</name>
<evidence type="ECO:0000256" key="3">
    <source>
        <dbReference type="PROSITE-ProRule" id="PRU00266"/>
    </source>
</evidence>
<proteinExistence type="predicted"/>
<dbReference type="SMART" id="SM00358">
    <property type="entry name" value="DSRM"/>
    <property type="match status" value="1"/>
</dbReference>
<protein>
    <recommendedName>
        <fullName evidence="4">DRBM domain-containing protein</fullName>
    </recommendedName>
</protein>
<feature type="domain" description="DRBM" evidence="4">
    <location>
        <begin position="8"/>
        <end position="75"/>
    </location>
</feature>
<gene>
    <name evidence="5" type="ORF">JCGZ_03626</name>
</gene>
<dbReference type="PANTHER" id="PTHR46031:SF37">
    <property type="entry name" value="DRBM DOMAIN-CONTAINING PROTEIN"/>
    <property type="match status" value="1"/>
</dbReference>
<dbReference type="STRING" id="180498.A0A067L9F5"/>
<evidence type="ECO:0000256" key="2">
    <source>
        <dbReference type="ARBA" id="ARBA00022884"/>
    </source>
</evidence>
<dbReference type="Gene3D" id="3.30.160.20">
    <property type="match status" value="1"/>
</dbReference>
<dbReference type="Pfam" id="PF00035">
    <property type="entry name" value="dsrm"/>
    <property type="match status" value="1"/>
</dbReference>
<dbReference type="OrthoDB" id="5988181at2759"/>
<dbReference type="EMBL" id="KK914320">
    <property type="protein sequence ID" value="KDP41135.1"/>
    <property type="molecule type" value="Genomic_DNA"/>
</dbReference>
<dbReference type="PANTHER" id="PTHR46031">
    <property type="match status" value="1"/>
</dbReference>
<dbReference type="InterPro" id="IPR014720">
    <property type="entry name" value="dsRBD_dom"/>
</dbReference>
<evidence type="ECO:0000313" key="5">
    <source>
        <dbReference type="EMBL" id="KDP41135.1"/>
    </source>
</evidence>
<keyword evidence="2 3" id="KW-0694">RNA-binding</keyword>
<organism evidence="5 6">
    <name type="scientific">Jatropha curcas</name>
    <name type="common">Barbados nut</name>
    <dbReference type="NCBI Taxonomy" id="180498"/>
    <lineage>
        <taxon>Eukaryota</taxon>
        <taxon>Viridiplantae</taxon>
        <taxon>Streptophyta</taxon>
        <taxon>Embryophyta</taxon>
        <taxon>Tracheophyta</taxon>
        <taxon>Spermatophyta</taxon>
        <taxon>Magnoliopsida</taxon>
        <taxon>eudicotyledons</taxon>
        <taxon>Gunneridae</taxon>
        <taxon>Pentapetalae</taxon>
        <taxon>rosids</taxon>
        <taxon>fabids</taxon>
        <taxon>Malpighiales</taxon>
        <taxon>Euphorbiaceae</taxon>
        <taxon>Crotonoideae</taxon>
        <taxon>Jatropheae</taxon>
        <taxon>Jatropha</taxon>
    </lineage>
</organism>
<evidence type="ECO:0000259" key="4">
    <source>
        <dbReference type="PROSITE" id="PS50137"/>
    </source>
</evidence>
<dbReference type="AlphaFoldDB" id="A0A067L9F5"/>
<dbReference type="SUPFAM" id="SSF54768">
    <property type="entry name" value="dsRNA-binding domain-like"/>
    <property type="match status" value="1"/>
</dbReference>
<reference evidence="5 6" key="1">
    <citation type="journal article" date="2014" name="PLoS ONE">
        <title>Global Analysis of Gene Expression Profiles in Physic Nut (Jatropha curcas L.) Seedlings Exposed to Salt Stress.</title>
        <authorList>
            <person name="Zhang L."/>
            <person name="Zhang C."/>
            <person name="Wu P."/>
            <person name="Chen Y."/>
            <person name="Li M."/>
            <person name="Jiang H."/>
            <person name="Wu G."/>
        </authorList>
    </citation>
    <scope>NUCLEOTIDE SEQUENCE [LARGE SCALE GENOMIC DNA]</scope>
    <source>
        <strain evidence="6">cv. GZQX0401</strain>
        <tissue evidence="5">Young leaves</tissue>
    </source>
</reference>
<accession>A0A067L9F5</accession>
<keyword evidence="1" id="KW-0677">Repeat</keyword>
<dbReference type="GO" id="GO:0003723">
    <property type="term" value="F:RNA binding"/>
    <property type="evidence" value="ECO:0007669"/>
    <property type="project" value="UniProtKB-UniRule"/>
</dbReference>
<keyword evidence="6" id="KW-1185">Reference proteome</keyword>
<evidence type="ECO:0000313" key="6">
    <source>
        <dbReference type="Proteomes" id="UP000027138"/>
    </source>
</evidence>
<sequence length="160" mass="17310">MIDKDPKYCKSILHEYAVRMNLGTPKYKTIQGEGVGPGFISSSFFDGKTCTGEVCASKKQAEQLAAGAAIQTLLRTDSGVLQQVINSKAKVCKALHKVRTSSFKQSNLSTIQKSVESSPQLINVRPTRGGCSQLHGLSKLKPGKQECAKSGEKNMRSYGQ</sequence>
<evidence type="ECO:0000256" key="1">
    <source>
        <dbReference type="ARBA" id="ARBA00022737"/>
    </source>
</evidence>
<dbReference type="PROSITE" id="PS50137">
    <property type="entry name" value="DS_RBD"/>
    <property type="match status" value="1"/>
</dbReference>